<dbReference type="PROSITE" id="PS00379">
    <property type="entry name" value="CDP_ALCOHOL_P_TRANSF"/>
    <property type="match status" value="1"/>
</dbReference>
<accession>A0A6C0BZW8</accession>
<organism evidence="3">
    <name type="scientific">viral metagenome</name>
    <dbReference type="NCBI Taxonomy" id="1070528"/>
    <lineage>
        <taxon>unclassified sequences</taxon>
        <taxon>metagenomes</taxon>
        <taxon>organismal metagenomes</taxon>
    </lineage>
</organism>
<dbReference type="InterPro" id="IPR048254">
    <property type="entry name" value="CDP_ALCOHOL_P_TRANSF_CS"/>
</dbReference>
<evidence type="ECO:0000313" key="3">
    <source>
        <dbReference type="EMBL" id="QHS97887.1"/>
    </source>
</evidence>
<dbReference type="GO" id="GO:0008654">
    <property type="term" value="P:phospholipid biosynthetic process"/>
    <property type="evidence" value="ECO:0007669"/>
    <property type="project" value="InterPro"/>
</dbReference>
<dbReference type="EMBL" id="MN739307">
    <property type="protein sequence ID" value="QHS97887.1"/>
    <property type="molecule type" value="Genomic_DNA"/>
</dbReference>
<evidence type="ECO:0008006" key="4">
    <source>
        <dbReference type="Google" id="ProtNLM"/>
    </source>
</evidence>
<evidence type="ECO:0000256" key="2">
    <source>
        <dbReference type="SAM" id="Phobius"/>
    </source>
</evidence>
<name>A0A6C0BZW8_9ZZZZ</name>
<dbReference type="GO" id="GO:0016780">
    <property type="term" value="F:phosphotransferase activity, for other substituted phosphate groups"/>
    <property type="evidence" value="ECO:0007669"/>
    <property type="project" value="InterPro"/>
</dbReference>
<dbReference type="InterPro" id="IPR000462">
    <property type="entry name" value="CDP-OH_P_trans"/>
</dbReference>
<keyword evidence="2" id="KW-0472">Membrane</keyword>
<dbReference type="GO" id="GO:0016020">
    <property type="term" value="C:membrane"/>
    <property type="evidence" value="ECO:0007669"/>
    <property type="project" value="InterPro"/>
</dbReference>
<proteinExistence type="predicted"/>
<keyword evidence="2" id="KW-1133">Transmembrane helix</keyword>
<keyword evidence="2" id="KW-0812">Transmembrane</keyword>
<sequence>MSIVKQRSHFSSSSNDILSYYLYQPSCILVEPFLAKNGIVPNEISATRCLAGVAAGAAIVASSIDAGNGRRWLWICGALLCILCIGISDDLDGYIARKYDLKSEAGKYVDGIADVGGWIVTWLAMLYAFGFGRVVYPFLAWCLLAAYGFFPKVANTRDTHHIKVRTFQILHSTIFPLSVALFYACYPMR</sequence>
<feature type="transmembrane region" description="Helical" evidence="2">
    <location>
        <begin position="72"/>
        <end position="88"/>
    </location>
</feature>
<dbReference type="InterPro" id="IPR043130">
    <property type="entry name" value="CDP-OH_PTrfase_TM_dom"/>
</dbReference>
<feature type="transmembrane region" description="Helical" evidence="2">
    <location>
        <begin position="134"/>
        <end position="154"/>
    </location>
</feature>
<evidence type="ECO:0000256" key="1">
    <source>
        <dbReference type="ARBA" id="ARBA00022679"/>
    </source>
</evidence>
<reference evidence="3" key="1">
    <citation type="journal article" date="2020" name="Nature">
        <title>Giant virus diversity and host interactions through global metagenomics.</title>
        <authorList>
            <person name="Schulz F."/>
            <person name="Roux S."/>
            <person name="Paez-Espino D."/>
            <person name="Jungbluth S."/>
            <person name="Walsh D.A."/>
            <person name="Denef V.J."/>
            <person name="McMahon K.D."/>
            <person name="Konstantinidis K.T."/>
            <person name="Eloe-Fadrosh E.A."/>
            <person name="Kyrpides N.C."/>
            <person name="Woyke T."/>
        </authorList>
    </citation>
    <scope>NUCLEOTIDE SEQUENCE</scope>
    <source>
        <strain evidence="3">GVMAG-M-3300020182-33</strain>
    </source>
</reference>
<keyword evidence="1" id="KW-0808">Transferase</keyword>
<dbReference type="AlphaFoldDB" id="A0A6C0BZW8"/>
<dbReference type="Gene3D" id="1.20.120.1760">
    <property type="match status" value="1"/>
</dbReference>
<dbReference type="Pfam" id="PF01066">
    <property type="entry name" value="CDP-OH_P_transf"/>
    <property type="match status" value="1"/>
</dbReference>
<protein>
    <recommendedName>
        <fullName evidence="4">CDP-alcohol phosphatidyltransferase</fullName>
    </recommendedName>
</protein>
<feature type="transmembrane region" description="Helical" evidence="2">
    <location>
        <begin position="166"/>
        <end position="186"/>
    </location>
</feature>